<dbReference type="Proteomes" id="UP000887577">
    <property type="component" value="Unplaced"/>
</dbReference>
<dbReference type="InterPro" id="IPR051213">
    <property type="entry name" value="START_lipid_transfer"/>
</dbReference>
<dbReference type="SMART" id="SM00234">
    <property type="entry name" value="START"/>
    <property type="match status" value="1"/>
</dbReference>
<dbReference type="PANTHER" id="PTHR19308">
    <property type="entry name" value="PHOSPHATIDYLCHOLINE TRANSFER PROTEIN"/>
    <property type="match status" value="1"/>
</dbReference>
<dbReference type="CDD" id="cd08871">
    <property type="entry name" value="START_STARD10-like"/>
    <property type="match status" value="1"/>
</dbReference>
<accession>A0A914YID5</accession>
<dbReference type="GO" id="GO:0008289">
    <property type="term" value="F:lipid binding"/>
    <property type="evidence" value="ECO:0007669"/>
    <property type="project" value="InterPro"/>
</dbReference>
<dbReference type="WBParaSite" id="PSU_v2.g18578.t1">
    <property type="protein sequence ID" value="PSU_v2.g18578.t1"/>
    <property type="gene ID" value="PSU_v2.g18578"/>
</dbReference>
<evidence type="ECO:0000259" key="1">
    <source>
        <dbReference type="PROSITE" id="PS50848"/>
    </source>
</evidence>
<dbReference type="Gene3D" id="3.30.530.20">
    <property type="match status" value="1"/>
</dbReference>
<evidence type="ECO:0000313" key="2">
    <source>
        <dbReference type="Proteomes" id="UP000887577"/>
    </source>
</evidence>
<organism evidence="2 3">
    <name type="scientific">Panagrolaimus superbus</name>
    <dbReference type="NCBI Taxonomy" id="310955"/>
    <lineage>
        <taxon>Eukaryota</taxon>
        <taxon>Metazoa</taxon>
        <taxon>Ecdysozoa</taxon>
        <taxon>Nematoda</taxon>
        <taxon>Chromadorea</taxon>
        <taxon>Rhabditida</taxon>
        <taxon>Tylenchina</taxon>
        <taxon>Panagrolaimomorpha</taxon>
        <taxon>Panagrolaimoidea</taxon>
        <taxon>Panagrolaimidae</taxon>
        <taxon>Panagrolaimus</taxon>
    </lineage>
</organism>
<reference evidence="3" key="1">
    <citation type="submission" date="2022-11" db="UniProtKB">
        <authorList>
            <consortium name="WormBaseParasite"/>
        </authorList>
    </citation>
    <scope>IDENTIFICATION</scope>
</reference>
<dbReference type="InterPro" id="IPR023393">
    <property type="entry name" value="START-like_dom_sf"/>
</dbReference>
<proteinExistence type="predicted"/>
<dbReference type="InterPro" id="IPR002913">
    <property type="entry name" value="START_lipid-bd_dom"/>
</dbReference>
<protein>
    <submittedName>
        <fullName evidence="3">START domain-containing protein</fullName>
    </submittedName>
</protein>
<dbReference type="Pfam" id="PF01852">
    <property type="entry name" value="START"/>
    <property type="match status" value="2"/>
</dbReference>
<feature type="domain" description="START" evidence="1">
    <location>
        <begin position="23"/>
        <end position="225"/>
    </location>
</feature>
<dbReference type="GO" id="GO:0005737">
    <property type="term" value="C:cytoplasm"/>
    <property type="evidence" value="ECO:0007669"/>
    <property type="project" value="UniProtKB-ARBA"/>
</dbReference>
<sequence>MEVNVVKIFEDEDYRKVKKLCDDHEGWNLVYEKKHNRVWTKPADEGDLLMFKARTVFSDVSADIAYDVLQDPQYRTKWDRYMINTIDIGILNPNNDICYYSREFYSYQFFLCIDIFFFEVGAFPPIRSRDFVMQRSWLDTGSEKYICGHSVCHDDFPPKNSFIRGTIYLTAYFVKALGPNACEITYLTHSDPKGKLPTWLINRVTKVVAPKALKKLHKASINYPSWKNKHNPNWKPWLYPDQLLNAPRIDQAQCRPRNDYAQTIVDESNIKASDVKESDDNEDD</sequence>
<dbReference type="InterPro" id="IPR041951">
    <property type="entry name" value="STARD10_START"/>
</dbReference>
<dbReference type="PROSITE" id="PS50848">
    <property type="entry name" value="START"/>
    <property type="match status" value="1"/>
</dbReference>
<keyword evidence="2" id="KW-1185">Reference proteome</keyword>
<dbReference type="SUPFAM" id="SSF55961">
    <property type="entry name" value="Bet v1-like"/>
    <property type="match status" value="1"/>
</dbReference>
<evidence type="ECO:0000313" key="3">
    <source>
        <dbReference type="WBParaSite" id="PSU_v2.g18578.t1"/>
    </source>
</evidence>
<name>A0A914YID5_9BILA</name>
<dbReference type="AlphaFoldDB" id="A0A914YID5"/>
<dbReference type="PANTHER" id="PTHR19308:SF14">
    <property type="entry name" value="START DOMAIN-CONTAINING PROTEIN"/>
    <property type="match status" value="1"/>
</dbReference>